<dbReference type="InterPro" id="IPR050282">
    <property type="entry name" value="Cycloisomerase_2"/>
</dbReference>
<dbReference type="GO" id="GO:0005829">
    <property type="term" value="C:cytosol"/>
    <property type="evidence" value="ECO:0007669"/>
    <property type="project" value="TreeGrafter"/>
</dbReference>
<dbReference type="GO" id="GO:0017057">
    <property type="term" value="F:6-phosphogluconolactonase activity"/>
    <property type="evidence" value="ECO:0007669"/>
    <property type="project" value="UniProtKB-EC"/>
</dbReference>
<dbReference type="PANTHER" id="PTHR30344">
    <property type="entry name" value="6-PHOSPHOGLUCONOLACTONASE-RELATED"/>
    <property type="match status" value="1"/>
</dbReference>
<dbReference type="PANTHER" id="PTHR30344:SF1">
    <property type="entry name" value="6-PHOSPHOGLUCONOLACTONASE"/>
    <property type="match status" value="1"/>
</dbReference>
<dbReference type="SUPFAM" id="SSF51004">
    <property type="entry name" value="C-terminal (heme d1) domain of cytochrome cd1-nitrite reductase"/>
    <property type="match status" value="1"/>
</dbReference>
<dbReference type="Pfam" id="PF10282">
    <property type="entry name" value="Lactonase"/>
    <property type="match status" value="1"/>
</dbReference>
<accession>A0A077UK53</accession>
<sequence length="342" mass="38503">MTQGYIGSYTKKNGKGIYHFDLNEDQSSIDLLETGFELEASTYLVRNNHFLYGITKEGEQCGVASLKIDGNGKLSLLNKCLPSTAGTGCYVSLSEDKQYLFEAVYGAGIIRMYELDTYTGEIVRLVQELTHDFQTGSHDRQDRPHAHYINQTPDGKYVAVTDLGADRIVTYTFDKNGFEYYSQSQFKDSDGTRHIEFHNNGKYAYVVHELSNTVSVTKYNDGKFEEVERHLTIPENFDGDTKLAAVRLSQDQRFLYVSNRGHDSIAIFKVLENGQHLELVTITESGGEFPRDFNITSSDKFLVCAHEQGDSVVTVFERSKETGEITRCDSSQKAPEGVCVIF</sequence>
<evidence type="ECO:0000313" key="2">
    <source>
        <dbReference type="EMBL" id="CDR28900.1"/>
    </source>
</evidence>
<evidence type="ECO:0000313" key="3">
    <source>
        <dbReference type="Proteomes" id="UP000044616"/>
    </source>
</evidence>
<dbReference type="InterPro" id="IPR011048">
    <property type="entry name" value="Haem_d1_sf"/>
</dbReference>
<dbReference type="EC" id="3.1.1.31" evidence="2"/>
<proteinExistence type="inferred from homology"/>
<dbReference type="AlphaFoldDB" id="A0A077UK53"/>
<organism evidence="2 3">
    <name type="scientific">Staphylococcus schweitzeri</name>
    <dbReference type="NCBI Taxonomy" id="1654388"/>
    <lineage>
        <taxon>Bacteria</taxon>
        <taxon>Bacillati</taxon>
        <taxon>Bacillota</taxon>
        <taxon>Bacilli</taxon>
        <taxon>Bacillales</taxon>
        <taxon>Staphylococcaceae</taxon>
        <taxon>Staphylococcus</taxon>
    </lineage>
</organism>
<gene>
    <name evidence="2" type="ORF">ERS140147_02080</name>
</gene>
<dbReference type="Gene3D" id="2.130.10.10">
    <property type="entry name" value="YVTN repeat-like/Quinoprotein amine dehydrogenase"/>
    <property type="match status" value="1"/>
</dbReference>
<name>A0A077UK53_9STAP</name>
<dbReference type="Proteomes" id="UP000044616">
    <property type="component" value="Unassembled WGS sequence"/>
</dbReference>
<dbReference type="EMBL" id="CCEH01000019">
    <property type="protein sequence ID" value="CDR28900.1"/>
    <property type="molecule type" value="Genomic_DNA"/>
</dbReference>
<keyword evidence="2" id="KW-0378">Hydrolase</keyword>
<dbReference type="InterPro" id="IPR015943">
    <property type="entry name" value="WD40/YVTN_repeat-like_dom_sf"/>
</dbReference>
<evidence type="ECO:0000256" key="1">
    <source>
        <dbReference type="ARBA" id="ARBA00005564"/>
    </source>
</evidence>
<dbReference type="RefSeq" id="WP_047531532.1">
    <property type="nucleotide sequence ID" value="NZ_CCEH01000019.1"/>
</dbReference>
<reference evidence="2 3" key="1">
    <citation type="submission" date="2014-05" db="EMBL/GenBank/DDBJ databases">
        <authorList>
            <person name="Aslett A.Martin."/>
            <person name="De Silva Nishadi"/>
        </authorList>
    </citation>
    <scope>NUCLEOTIDE SEQUENCE [LARGE SCALE GENOMIC DNA]</scope>
</reference>
<comment type="similarity">
    <text evidence="1">Belongs to the cycloisomerase 2 family.</text>
</comment>
<dbReference type="InterPro" id="IPR019405">
    <property type="entry name" value="Lactonase_7-beta_prop"/>
</dbReference>
<protein>
    <submittedName>
        <fullName evidence="2">6-phosphogluconolactonase</fullName>
        <ecNumber evidence="2">3.1.1.31</ecNumber>
    </submittedName>
</protein>